<keyword evidence="6" id="KW-1278">Translocase</keyword>
<feature type="transmembrane region" description="Helical" evidence="7">
    <location>
        <begin position="15"/>
        <end position="40"/>
    </location>
</feature>
<dbReference type="GO" id="GO:0046872">
    <property type="term" value="F:metal ion binding"/>
    <property type="evidence" value="ECO:0007669"/>
    <property type="project" value="UniProtKB-KW"/>
</dbReference>
<dbReference type="Gene3D" id="2.70.150.10">
    <property type="entry name" value="Calcium-transporting ATPase, cytoplasmic transduction domain A"/>
    <property type="match status" value="1"/>
</dbReference>
<dbReference type="WBParaSite" id="SPAL_0000440000.1">
    <property type="protein sequence ID" value="SPAL_0000440000.1"/>
    <property type="gene ID" value="SPAL_0000440000"/>
</dbReference>
<keyword evidence="2" id="KW-0479">Metal-binding</keyword>
<feature type="domain" description="P5A-ATPase transmembrane helical hairpin" evidence="8">
    <location>
        <begin position="17"/>
        <end position="84"/>
    </location>
</feature>
<protein>
    <submittedName>
        <fullName evidence="10">Cation-transporting ATPase</fullName>
    </submittedName>
</protein>
<dbReference type="PANTHER" id="PTHR45630">
    <property type="entry name" value="CATION-TRANSPORTING ATPASE-RELATED"/>
    <property type="match status" value="1"/>
</dbReference>
<evidence type="ECO:0000256" key="6">
    <source>
        <dbReference type="ARBA" id="ARBA00022967"/>
    </source>
</evidence>
<dbReference type="STRING" id="174720.A0A0N5BEH5"/>
<dbReference type="PANTHER" id="PTHR45630:SF7">
    <property type="entry name" value="ENDOPLASMIC RETICULUM TRANSMEMBRANE HELIX TRANSLOCASE"/>
    <property type="match status" value="1"/>
</dbReference>
<keyword evidence="9" id="KW-1185">Reference proteome</keyword>
<organism evidence="9 10">
    <name type="scientific">Strongyloides papillosus</name>
    <name type="common">Intestinal threadworm</name>
    <dbReference type="NCBI Taxonomy" id="174720"/>
    <lineage>
        <taxon>Eukaryota</taxon>
        <taxon>Metazoa</taxon>
        <taxon>Ecdysozoa</taxon>
        <taxon>Nematoda</taxon>
        <taxon>Chromadorea</taxon>
        <taxon>Rhabditida</taxon>
        <taxon>Tylenchina</taxon>
        <taxon>Panagrolaimomorpha</taxon>
        <taxon>Strongyloidoidea</taxon>
        <taxon>Strongyloididae</taxon>
        <taxon>Strongyloides</taxon>
    </lineage>
</organism>
<evidence type="ECO:0000256" key="4">
    <source>
        <dbReference type="ARBA" id="ARBA00022840"/>
    </source>
</evidence>
<keyword evidence="7" id="KW-1133">Transmembrane helix</keyword>
<keyword evidence="7" id="KW-0472">Membrane</keyword>
<dbReference type="InterPro" id="IPR006544">
    <property type="entry name" value="P-type_TPase_V"/>
</dbReference>
<evidence type="ECO:0000313" key="9">
    <source>
        <dbReference type="Proteomes" id="UP000046392"/>
    </source>
</evidence>
<dbReference type="SUPFAM" id="SSF81653">
    <property type="entry name" value="Calcium ATPase, transduction domain A"/>
    <property type="match status" value="1"/>
</dbReference>
<evidence type="ECO:0000256" key="2">
    <source>
        <dbReference type="ARBA" id="ARBA00022723"/>
    </source>
</evidence>
<proteinExistence type="predicted"/>
<reference evidence="10" key="1">
    <citation type="submission" date="2017-02" db="UniProtKB">
        <authorList>
            <consortium name="WormBaseParasite"/>
        </authorList>
    </citation>
    <scope>IDENTIFICATION</scope>
</reference>
<keyword evidence="5" id="KW-0460">Magnesium</keyword>
<accession>A0A0N5BEH5</accession>
<evidence type="ECO:0000256" key="1">
    <source>
        <dbReference type="ARBA" id="ARBA00004141"/>
    </source>
</evidence>
<dbReference type="AlphaFoldDB" id="A0A0N5BEH5"/>
<dbReference type="GO" id="GO:0006874">
    <property type="term" value="P:intracellular calcium ion homeostasis"/>
    <property type="evidence" value="ECO:0007669"/>
    <property type="project" value="TreeGrafter"/>
</dbReference>
<dbReference type="Proteomes" id="UP000046392">
    <property type="component" value="Unplaced"/>
</dbReference>
<evidence type="ECO:0000256" key="3">
    <source>
        <dbReference type="ARBA" id="ARBA00022741"/>
    </source>
</evidence>
<keyword evidence="4" id="KW-0067">ATP-binding</keyword>
<sequence length="320" mass="37511">MQDKAYLSTFPCNTIYIYLHFHVTPSIFIYLGIGILWSTYYSDEKYWFTFVVVSVCVFMIQVFWGLFSFWFNEFYYLLSCSSEKDIKFATHALVSLTANNGGSEIVPIRRSHINDGKIKTWIDFQKVIYVYDSEKKRFNQLTFDNNRSFNYFNSWVGLTSEVIIKETKLKFGDNKMEMVVPSFMELFIERATAPFFVFQVFCVGLWCFEDLVYYSLFTLSMLAMFEMLIVKQQMMNMTMIRNMGNKPYPVDVYRNKKWVKIISDKSLVCDLTSIGLSLNDNNVPCDLLFLHGSCIFDESMLIGESVSQMKESIQTLEADR</sequence>
<evidence type="ECO:0000313" key="10">
    <source>
        <dbReference type="WBParaSite" id="SPAL_0000440000.1"/>
    </source>
</evidence>
<dbReference type="GO" id="GO:0005524">
    <property type="term" value="F:ATP binding"/>
    <property type="evidence" value="ECO:0007669"/>
    <property type="project" value="UniProtKB-KW"/>
</dbReference>
<evidence type="ECO:0000256" key="7">
    <source>
        <dbReference type="SAM" id="Phobius"/>
    </source>
</evidence>
<name>A0A0N5BEH5_STREA</name>
<evidence type="ECO:0000259" key="8">
    <source>
        <dbReference type="Pfam" id="PF23143"/>
    </source>
</evidence>
<comment type="subcellular location">
    <subcellularLocation>
        <location evidence="1">Membrane</location>
        <topology evidence="1">Multi-pass membrane protein</topology>
    </subcellularLocation>
</comment>
<dbReference type="Pfam" id="PF23143">
    <property type="entry name" value="2TM_P5A-ATPase"/>
    <property type="match status" value="1"/>
</dbReference>
<feature type="transmembrane region" description="Helical" evidence="7">
    <location>
        <begin position="46"/>
        <end position="71"/>
    </location>
</feature>
<evidence type="ECO:0000256" key="5">
    <source>
        <dbReference type="ARBA" id="ARBA00022842"/>
    </source>
</evidence>
<keyword evidence="7" id="KW-0812">Transmembrane</keyword>
<dbReference type="GO" id="GO:0005789">
    <property type="term" value="C:endoplasmic reticulum membrane"/>
    <property type="evidence" value="ECO:0007669"/>
    <property type="project" value="TreeGrafter"/>
</dbReference>
<dbReference type="GO" id="GO:0015662">
    <property type="term" value="F:P-type ion transporter activity"/>
    <property type="evidence" value="ECO:0007669"/>
    <property type="project" value="TreeGrafter"/>
</dbReference>
<dbReference type="InterPro" id="IPR057255">
    <property type="entry name" value="2TM_P5A-ATPase"/>
</dbReference>
<feature type="transmembrane region" description="Helical" evidence="7">
    <location>
        <begin position="212"/>
        <end position="230"/>
    </location>
</feature>
<keyword evidence="3" id="KW-0547">Nucleotide-binding</keyword>
<dbReference type="SUPFAM" id="SSF81665">
    <property type="entry name" value="Calcium ATPase, transmembrane domain M"/>
    <property type="match status" value="1"/>
</dbReference>
<dbReference type="InterPro" id="IPR023298">
    <property type="entry name" value="ATPase_P-typ_TM_dom_sf"/>
</dbReference>
<dbReference type="InterPro" id="IPR008250">
    <property type="entry name" value="ATPase_P-typ_transduc_dom_A_sf"/>
</dbReference>
<dbReference type="GO" id="GO:0019829">
    <property type="term" value="F:ATPase-coupled monoatomic cation transmembrane transporter activity"/>
    <property type="evidence" value="ECO:0007669"/>
    <property type="project" value="TreeGrafter"/>
</dbReference>